<dbReference type="InterPro" id="IPR044855">
    <property type="entry name" value="CoA-Trfase_III_dom3_sf"/>
</dbReference>
<dbReference type="InterPro" id="IPR003673">
    <property type="entry name" value="CoA-Trfase_fam_III"/>
</dbReference>
<proteinExistence type="predicted"/>
<dbReference type="Proteomes" id="UP000078558">
    <property type="component" value="Chromosome I"/>
</dbReference>
<dbReference type="GO" id="GO:0008410">
    <property type="term" value="F:CoA-transferase activity"/>
    <property type="evidence" value="ECO:0007669"/>
    <property type="project" value="TreeGrafter"/>
</dbReference>
<dbReference type="InterPro" id="IPR050483">
    <property type="entry name" value="CoA-transferase_III_domain"/>
</dbReference>
<accession>A0A1C3K3A9</accession>
<dbReference type="InterPro" id="IPR023606">
    <property type="entry name" value="CoA-Trfase_III_dom_1_sf"/>
</dbReference>
<dbReference type="Pfam" id="PF02515">
    <property type="entry name" value="CoA_transf_3"/>
    <property type="match status" value="1"/>
</dbReference>
<dbReference type="PANTHER" id="PTHR48207">
    <property type="entry name" value="SUCCINATE--HYDROXYMETHYLGLUTARATE COA-TRANSFERASE"/>
    <property type="match status" value="1"/>
</dbReference>
<dbReference type="AlphaFoldDB" id="A0A1C3K3A9"/>
<organism evidence="2 4">
    <name type="scientific">Orrella dioscoreae</name>
    <dbReference type="NCBI Taxonomy" id="1851544"/>
    <lineage>
        <taxon>Bacteria</taxon>
        <taxon>Pseudomonadati</taxon>
        <taxon>Pseudomonadota</taxon>
        <taxon>Betaproteobacteria</taxon>
        <taxon>Burkholderiales</taxon>
        <taxon>Alcaligenaceae</taxon>
        <taxon>Orrella</taxon>
    </lineage>
</organism>
<dbReference type="Gene3D" id="3.30.1540.10">
    <property type="entry name" value="formyl-coa transferase, domain 3"/>
    <property type="match status" value="1"/>
</dbReference>
<dbReference type="PANTHER" id="PTHR48207:SF4">
    <property type="entry name" value="BLL6097 PROTEIN"/>
    <property type="match status" value="1"/>
</dbReference>
<reference evidence="3 4" key="2">
    <citation type="submission" date="2017-08" db="EMBL/GenBank/DDBJ databases">
        <authorList>
            <person name="de Groot N.N."/>
        </authorList>
    </citation>
    <scope>NUCLEOTIDE SEQUENCE [LARGE SCALE GENOMIC DNA]</scope>
    <source>
        <strain evidence="3">Orrdi1</strain>
    </source>
</reference>
<evidence type="ECO:0000313" key="2">
    <source>
        <dbReference type="EMBL" id="SBT25857.1"/>
    </source>
</evidence>
<dbReference type="EMBL" id="FLRC01000022">
    <property type="protein sequence ID" value="SBT25857.1"/>
    <property type="molecule type" value="Genomic_DNA"/>
</dbReference>
<evidence type="ECO:0000313" key="3">
    <source>
        <dbReference type="EMBL" id="SOE51913.1"/>
    </source>
</evidence>
<evidence type="ECO:0000313" key="4">
    <source>
        <dbReference type="Proteomes" id="UP000078558"/>
    </source>
</evidence>
<dbReference type="EMBL" id="LT907988">
    <property type="protein sequence ID" value="SOE51913.1"/>
    <property type="molecule type" value="Genomic_DNA"/>
</dbReference>
<gene>
    <name evidence="2" type="ORF">ODI_01484</name>
    <name evidence="3" type="ORF">ODI_R3781</name>
</gene>
<dbReference type="KEGG" id="odi:ODI_R3781"/>
<dbReference type="SUPFAM" id="SSF89796">
    <property type="entry name" value="CoA-transferase family III (CaiB/BaiF)"/>
    <property type="match status" value="1"/>
</dbReference>
<dbReference type="STRING" id="1851544.ODI_01484"/>
<reference evidence="2 4" key="1">
    <citation type="submission" date="2016-06" db="EMBL/GenBank/DDBJ databases">
        <authorList>
            <person name="Kjaerup R.B."/>
            <person name="Dalgaard T.S."/>
            <person name="Juul-Madsen H.R."/>
        </authorList>
    </citation>
    <scope>NUCLEOTIDE SEQUENCE [LARGE SCALE GENOMIC DNA]</scope>
    <source>
        <strain evidence="2">Orrdi1</strain>
    </source>
</reference>
<dbReference type="Gene3D" id="3.40.50.10540">
    <property type="entry name" value="Crotonobetainyl-coa:carnitine coa-transferase, domain 1"/>
    <property type="match status" value="1"/>
</dbReference>
<keyword evidence="4" id="KW-1185">Reference proteome</keyword>
<evidence type="ECO:0000256" key="1">
    <source>
        <dbReference type="ARBA" id="ARBA00022679"/>
    </source>
</evidence>
<keyword evidence="1" id="KW-0808">Transferase</keyword>
<sequence>MNEKGDDTMLNNIKVLSFTHFLQGPSAVQMLADTGADVIKVEPAHGAWERQWAGFDAFVEGVSVFFMLANRNQRSISLDLQTPKGREIAQRLAAEADVLIENYRPGVMDKLGLGHDALSRLNPRLVYCSCTGYGSSGPYLKRPGQDLLLQAMSGLTTLSGDAKAGPVPVGSAIVDQHAAVLAAFGVLAALYERESTGKGKKVESNLLNAAMDLQIEPFCYYMNKGPLWDRASPAMGSRFHGAPYGVYQTADHWIALSISPIPKLAQVLDRPDLLQYGERGGMTHRQAVHAAVGEALRTRTTEHWMAVFDAEGVWYAPVNDYEQVETDPQVLHNDVILPIEYPGAGTIRVLQHPVRYDGQAPALRRVPPRLGEHTEEVLREAGYSDAQIGAWLEEGVAKSCDAGVAP</sequence>
<name>A0A1C3K3A9_9BURK</name>
<protein>
    <submittedName>
        <fullName evidence="2">L-carnitine dehydratase/bile acid-inducible protein F</fullName>
    </submittedName>
</protein>